<evidence type="ECO:0000256" key="1">
    <source>
        <dbReference type="SAM" id="SignalP"/>
    </source>
</evidence>
<dbReference type="Proteomes" id="UP000037755">
    <property type="component" value="Unassembled WGS sequence"/>
</dbReference>
<dbReference type="AlphaFoldDB" id="A0A0M9VJ86"/>
<protein>
    <recommendedName>
        <fullName evidence="2">Tail specific protease domain-containing protein</fullName>
    </recommendedName>
</protein>
<dbReference type="STRING" id="1202724.AM493_16475"/>
<sequence length="562" mass="63597">MCKFISTTKPTTMRLLALFLLFTTAVFAKPNDTAKYKTFGLVWGFLKYHHPEISKGKQNWDAEFIKQFNTLETLGTTDEINSFYKTWINSYGPVADVAPKTYGNEYFTQNEDYRWFEASGFDDGLKSLLLKIKNGKHTAANYYVKIPKLTDLQDFSNEKGFEGFDVKLKSHRLLNLFSFWNVTQYWNLNKYLFDEDWLTVLDKSLPDFIAADTQAKMDLAKARLYHHIQDSHCWFMTDEIQKTILPTLYPPFWGQDINDSIVITGTPSKPLLDKTGIALGDVITAVNGKPVKQALFERVGQYLSYGNEYRLRERGVWLLRSASEYDTYTVVGKDATPRDVRVQQLSSFEGQLQREDLPAPKTAFPDDVAYLWMGTATKADLKKFFKDNANKKGVILDMRNYPDKFTVEDLSGYLYPEKRTFAVFMAPTKTPGIAEKNNQAALGFIDDPLAAGSSSKNYYKGKVILLVDNHTISQSEFMGMCVQAAPNCTTVGTPTAGVVANVVQYTLPDKSTVDYTGYQAFYPDGTVVFKKGLKIDIPVGQTALHFNPGLIYEKAIEVINAQ</sequence>
<keyword evidence="4" id="KW-1185">Reference proteome</keyword>
<reference evidence="3 4" key="1">
    <citation type="submission" date="2015-08" db="EMBL/GenBank/DDBJ databases">
        <title>Whole genome sequence of Flavobacterium akiainvivens IK-1T, from decaying Wikstroemia oahuensis, an endemic Hawaiian shrub.</title>
        <authorList>
            <person name="Wan X."/>
            <person name="Hou S."/>
            <person name="Saito J."/>
            <person name="Donachie S."/>
        </authorList>
    </citation>
    <scope>NUCLEOTIDE SEQUENCE [LARGE SCALE GENOMIC DNA]</scope>
    <source>
        <strain evidence="3 4">IK-1</strain>
    </source>
</reference>
<dbReference type="SUPFAM" id="SSF50156">
    <property type="entry name" value="PDZ domain-like"/>
    <property type="match status" value="1"/>
</dbReference>
<gene>
    <name evidence="3" type="ORF">AM493_16475</name>
</gene>
<accession>A0A0M9VJ86</accession>
<keyword evidence="1" id="KW-0732">Signal</keyword>
<dbReference type="SUPFAM" id="SSF52096">
    <property type="entry name" value="ClpP/crotonase"/>
    <property type="match status" value="1"/>
</dbReference>
<dbReference type="SMART" id="SM00245">
    <property type="entry name" value="TSPc"/>
    <property type="match status" value="1"/>
</dbReference>
<feature type="domain" description="Tail specific protease" evidence="2">
    <location>
        <begin position="335"/>
        <end position="540"/>
    </location>
</feature>
<dbReference type="InterPro" id="IPR036034">
    <property type="entry name" value="PDZ_sf"/>
</dbReference>
<dbReference type="InterPro" id="IPR005151">
    <property type="entry name" value="Tail-specific_protease"/>
</dbReference>
<evidence type="ECO:0000313" key="3">
    <source>
        <dbReference type="EMBL" id="KOS07462.1"/>
    </source>
</evidence>
<dbReference type="EMBL" id="LIYD01000005">
    <property type="protein sequence ID" value="KOS07462.1"/>
    <property type="molecule type" value="Genomic_DNA"/>
</dbReference>
<dbReference type="Gene3D" id="3.90.226.10">
    <property type="entry name" value="2-enoyl-CoA Hydratase, Chain A, domain 1"/>
    <property type="match status" value="1"/>
</dbReference>
<dbReference type="PATRIC" id="fig|1202724.3.peg.3421"/>
<evidence type="ECO:0000313" key="4">
    <source>
        <dbReference type="Proteomes" id="UP000037755"/>
    </source>
</evidence>
<dbReference type="GO" id="GO:0006508">
    <property type="term" value="P:proteolysis"/>
    <property type="evidence" value="ECO:0007669"/>
    <property type="project" value="InterPro"/>
</dbReference>
<dbReference type="Pfam" id="PF03572">
    <property type="entry name" value="Peptidase_S41"/>
    <property type="match status" value="1"/>
</dbReference>
<organism evidence="3 4">
    <name type="scientific">Flavobacterium akiainvivens</name>
    <dbReference type="NCBI Taxonomy" id="1202724"/>
    <lineage>
        <taxon>Bacteria</taxon>
        <taxon>Pseudomonadati</taxon>
        <taxon>Bacteroidota</taxon>
        <taxon>Flavobacteriia</taxon>
        <taxon>Flavobacteriales</taxon>
        <taxon>Flavobacteriaceae</taxon>
        <taxon>Flavobacterium</taxon>
    </lineage>
</organism>
<comment type="caution">
    <text evidence="3">The sequence shown here is derived from an EMBL/GenBank/DDBJ whole genome shotgun (WGS) entry which is preliminary data.</text>
</comment>
<dbReference type="InterPro" id="IPR029045">
    <property type="entry name" value="ClpP/crotonase-like_dom_sf"/>
</dbReference>
<feature type="chain" id="PRO_5005839042" description="Tail specific protease domain-containing protein" evidence="1">
    <location>
        <begin position="29"/>
        <end position="562"/>
    </location>
</feature>
<name>A0A0M9VJ86_9FLAO</name>
<proteinExistence type="predicted"/>
<feature type="signal peptide" evidence="1">
    <location>
        <begin position="1"/>
        <end position="28"/>
    </location>
</feature>
<evidence type="ECO:0000259" key="2">
    <source>
        <dbReference type="SMART" id="SM00245"/>
    </source>
</evidence>
<dbReference type="GO" id="GO:0008236">
    <property type="term" value="F:serine-type peptidase activity"/>
    <property type="evidence" value="ECO:0007669"/>
    <property type="project" value="InterPro"/>
</dbReference>